<dbReference type="Pfam" id="PF26366">
    <property type="entry name" value="DUF8094"/>
    <property type="match status" value="1"/>
</dbReference>
<dbReference type="InterPro" id="IPR058407">
    <property type="entry name" value="DUF8094"/>
</dbReference>
<accession>A0ABV3BT53</accession>
<gene>
    <name evidence="2" type="ORF">ABZ921_26460</name>
</gene>
<comment type="caution">
    <text evidence="2">The sequence shown here is derived from an EMBL/GenBank/DDBJ whole genome shotgun (WGS) entry which is preliminary data.</text>
</comment>
<name>A0ABV3BT53_9ACTN</name>
<keyword evidence="3" id="KW-1185">Reference proteome</keyword>
<evidence type="ECO:0000313" key="3">
    <source>
        <dbReference type="Proteomes" id="UP001551176"/>
    </source>
</evidence>
<dbReference type="Proteomes" id="UP001551176">
    <property type="component" value="Unassembled WGS sequence"/>
</dbReference>
<protein>
    <recommendedName>
        <fullName evidence="1">DUF8094 domain-containing protein</fullName>
    </recommendedName>
</protein>
<reference evidence="2 3" key="1">
    <citation type="submission" date="2024-06" db="EMBL/GenBank/DDBJ databases">
        <title>The Natural Products Discovery Center: Release of the First 8490 Sequenced Strains for Exploring Actinobacteria Biosynthetic Diversity.</title>
        <authorList>
            <person name="Kalkreuter E."/>
            <person name="Kautsar S.A."/>
            <person name="Yang D."/>
            <person name="Bader C.D."/>
            <person name="Teijaro C.N."/>
            <person name="Fluegel L."/>
            <person name="Davis C.M."/>
            <person name="Simpson J.R."/>
            <person name="Lauterbach L."/>
            <person name="Steele A.D."/>
            <person name="Gui C."/>
            <person name="Meng S."/>
            <person name="Li G."/>
            <person name="Viehrig K."/>
            <person name="Ye F."/>
            <person name="Su P."/>
            <person name="Kiefer A.F."/>
            <person name="Nichols A."/>
            <person name="Cepeda A.J."/>
            <person name="Yan W."/>
            <person name="Fan B."/>
            <person name="Jiang Y."/>
            <person name="Adhikari A."/>
            <person name="Zheng C.-J."/>
            <person name="Schuster L."/>
            <person name="Cowan T.M."/>
            <person name="Smanski M.J."/>
            <person name="Chevrette M.G."/>
            <person name="De Carvalho L.P.S."/>
            <person name="Shen B."/>
        </authorList>
    </citation>
    <scope>NUCLEOTIDE SEQUENCE [LARGE SCALE GENOMIC DNA]</scope>
    <source>
        <strain evidence="2 3">NPDC046838</strain>
    </source>
</reference>
<proteinExistence type="predicted"/>
<organism evidence="2 3">
    <name type="scientific">Streptomyces atriruber</name>
    <dbReference type="NCBI Taxonomy" id="545121"/>
    <lineage>
        <taxon>Bacteria</taxon>
        <taxon>Bacillati</taxon>
        <taxon>Actinomycetota</taxon>
        <taxon>Actinomycetes</taxon>
        <taxon>Kitasatosporales</taxon>
        <taxon>Streptomycetaceae</taxon>
        <taxon>Streptomyces</taxon>
    </lineage>
</organism>
<evidence type="ECO:0000259" key="1">
    <source>
        <dbReference type="Pfam" id="PF26366"/>
    </source>
</evidence>
<feature type="domain" description="DUF8094" evidence="1">
    <location>
        <begin position="2"/>
        <end position="281"/>
    </location>
</feature>
<evidence type="ECO:0000313" key="2">
    <source>
        <dbReference type="EMBL" id="MEU6824189.1"/>
    </source>
</evidence>
<sequence>MQVNNRANAKRDSHILSAVEGGGLFETSANGYEQDELKSAKDRAESRKPFEYVNREYVIPSAKSGVTWFALRADTKDHSGTSDRTSRATVVFDKVDGDWKAVWSGWTTKKDPKTPALAKDSDGFAVPVTDTGKKQGILAPDQMDDALVALYATDEKLGNKVGASETAKWMTQFPLEQNKMLNPGGKSEFKAGKTDHKKVYALRTEKGGTLTFFNADVQEYMHTTDPAALITPSPQIALLVGSKKGEMVFLVDYLHQGSAYIPAKGTVSMVTDSWDMIKAEGPRRGLR</sequence>
<dbReference type="RefSeq" id="WP_359353388.1">
    <property type="nucleotide sequence ID" value="NZ_JBEYXV010000014.1"/>
</dbReference>
<dbReference type="EMBL" id="JBEYXV010000014">
    <property type="protein sequence ID" value="MEU6824189.1"/>
    <property type="molecule type" value="Genomic_DNA"/>
</dbReference>